<evidence type="ECO:0000313" key="1">
    <source>
        <dbReference type="EMBL" id="KPH55456.1"/>
    </source>
</evidence>
<dbReference type="Proteomes" id="UP000037997">
    <property type="component" value="Unassembled WGS sequence"/>
</dbReference>
<accession>A0A0N1MP20</accession>
<sequence>MKVKDLIEKLKEFDENLEVGVYRTDLGFNGAFYLDLIIEELDNRPLFEDEDSEVRINYGKCFLGIG</sequence>
<evidence type="ECO:0000313" key="2">
    <source>
        <dbReference type="Proteomes" id="UP000037997"/>
    </source>
</evidence>
<dbReference type="PATRIC" id="fig|35818.11.peg.1664"/>
<protein>
    <submittedName>
        <fullName evidence="1">Uncharacterized protein</fullName>
    </submittedName>
</protein>
<dbReference type="RefSeq" id="WP_054198217.1">
    <property type="nucleotide sequence ID" value="NZ_JNOC01000043.1"/>
</dbReference>
<dbReference type="EMBL" id="JNOC01000043">
    <property type="protein sequence ID" value="KPH55456.1"/>
    <property type="molecule type" value="Genomic_DNA"/>
</dbReference>
<reference evidence="1 2" key="1">
    <citation type="submission" date="2014-06" db="EMBL/GenBank/DDBJ databases">
        <title>Helicobacter pullorum isolates in fresh chicken meat - phenotypic and genotypic features.</title>
        <authorList>
            <person name="Borges V."/>
            <person name="Santos A."/>
            <person name="Correia C.B."/>
            <person name="Saraiva M."/>
            <person name="Menard A."/>
            <person name="Vieira L."/>
            <person name="Sampaio D.A."/>
            <person name="Gomes J.P."/>
            <person name="Oleastro M."/>
        </authorList>
    </citation>
    <scope>NUCLEOTIDE SEQUENCE [LARGE SCALE GENOMIC DNA]</scope>
    <source>
        <strain evidence="1 2">229334/12</strain>
    </source>
</reference>
<organism evidence="1 2">
    <name type="scientific">Helicobacter pullorum</name>
    <dbReference type="NCBI Taxonomy" id="35818"/>
    <lineage>
        <taxon>Bacteria</taxon>
        <taxon>Pseudomonadati</taxon>
        <taxon>Campylobacterota</taxon>
        <taxon>Epsilonproteobacteria</taxon>
        <taxon>Campylobacterales</taxon>
        <taxon>Helicobacteraceae</taxon>
        <taxon>Helicobacter</taxon>
    </lineage>
</organism>
<gene>
    <name evidence="1" type="ORF">HPU229334_08405</name>
</gene>
<comment type="caution">
    <text evidence="1">The sequence shown here is derived from an EMBL/GenBank/DDBJ whole genome shotgun (WGS) entry which is preliminary data.</text>
</comment>
<proteinExistence type="predicted"/>
<name>A0A0N1MP20_9HELI</name>
<dbReference type="AlphaFoldDB" id="A0A0N1MP20"/>